<organism evidence="1 2">
    <name type="scientific">Peptoclostridium acidaminophilum DSM 3953</name>
    <dbReference type="NCBI Taxonomy" id="1286171"/>
    <lineage>
        <taxon>Bacteria</taxon>
        <taxon>Bacillati</taxon>
        <taxon>Bacillota</taxon>
        <taxon>Clostridia</taxon>
        <taxon>Peptostreptococcales</taxon>
        <taxon>Peptoclostridiaceae</taxon>
        <taxon>Peptoclostridium</taxon>
    </lineage>
</organism>
<name>W8T695_PEPAC</name>
<reference evidence="1 2" key="1">
    <citation type="journal article" date="2014" name="Genome Announc.">
        <title>Complete Genome Sequence of Amino Acid-Utilizing Eubacterium acidaminophilum al-2 (DSM 3953).</title>
        <authorList>
            <person name="Poehlein A."/>
            <person name="Andreesen J.R."/>
            <person name="Daniel R."/>
        </authorList>
    </citation>
    <scope>NUCLEOTIDE SEQUENCE [LARGE SCALE GENOMIC DNA]</scope>
    <source>
        <strain evidence="1 2">DSM 3953</strain>
    </source>
</reference>
<dbReference type="eggNOG" id="ENOG5032JA4">
    <property type="taxonomic scope" value="Bacteria"/>
</dbReference>
<evidence type="ECO:0000313" key="1">
    <source>
        <dbReference type="EMBL" id="AHM56410.1"/>
    </source>
</evidence>
<dbReference type="InterPro" id="IPR038628">
    <property type="entry name" value="XkdM-like_sf"/>
</dbReference>
<gene>
    <name evidence="1" type="ORF">EAL2_c11120</name>
</gene>
<dbReference type="SUPFAM" id="SSF69279">
    <property type="entry name" value="Phage tail proteins"/>
    <property type="match status" value="1"/>
</dbReference>
<dbReference type="HOGENOM" id="CLU_139219_1_0_9"/>
<evidence type="ECO:0008006" key="3">
    <source>
        <dbReference type="Google" id="ProtNLM"/>
    </source>
</evidence>
<dbReference type="Proteomes" id="UP000019591">
    <property type="component" value="Chromosome"/>
</dbReference>
<accession>W8T695</accession>
<keyword evidence="2" id="KW-1185">Reference proteome</keyword>
<dbReference type="Pfam" id="PF09393">
    <property type="entry name" value="DUF2001"/>
    <property type="match status" value="1"/>
</dbReference>
<dbReference type="KEGG" id="eac:EAL2_c11120"/>
<dbReference type="OrthoDB" id="1697482at2"/>
<proteinExistence type="predicted"/>
<dbReference type="AlphaFoldDB" id="W8T695"/>
<dbReference type="Gene3D" id="2.30.110.40">
    <property type="entry name" value="Phage tail tube protein"/>
    <property type="match status" value="1"/>
</dbReference>
<dbReference type="InterPro" id="IPR018989">
    <property type="entry name" value="DUF2001"/>
</dbReference>
<dbReference type="RefSeq" id="WP_025435415.1">
    <property type="nucleotide sequence ID" value="NZ_CP007452.1"/>
</dbReference>
<evidence type="ECO:0000313" key="2">
    <source>
        <dbReference type="Proteomes" id="UP000019591"/>
    </source>
</evidence>
<protein>
    <recommendedName>
        <fullName evidence="3">Phage-like element PBSX protein XkdM</fullName>
    </recommendedName>
</protein>
<dbReference type="PATRIC" id="fig|1286171.3.peg.1063"/>
<dbReference type="STRING" id="1286171.EAL2_c11120"/>
<sequence>MAGAFRGKNQLSGSHGKLWWNKNLIAEINKFDLKASGEREDVVVGMDIDSKLTAIKCEGSLEFKKIFSRYKKDIVDAWKKGEDIRFDLFVKVDDPDAIGKQEESWSIGNVWFNDFPIAVFESKQVMNEEWSFGCTFSDVEMMSEIK</sequence>
<dbReference type="EMBL" id="CP007452">
    <property type="protein sequence ID" value="AHM56410.1"/>
    <property type="molecule type" value="Genomic_DNA"/>
</dbReference>